<feature type="transmembrane region" description="Helical" evidence="1">
    <location>
        <begin position="21"/>
        <end position="38"/>
    </location>
</feature>
<sequence>MVRAMQKNEARIKQKQHNNECITTIVYAIVNATVTILSQESKEHMAMVTSCMHCSGTKIFYAYDVRLLSAKAQKRPVSHTIYYQSIILKWDKSVKQQTVASISNERLRKARKFPSCVSESVN</sequence>
<name>A0A1A9UFP6_GLOAU</name>
<accession>A0A1A9UFP6</accession>
<reference evidence="2" key="1">
    <citation type="submission" date="2020-05" db="UniProtKB">
        <authorList>
            <consortium name="EnsemblMetazoa"/>
        </authorList>
    </citation>
    <scope>IDENTIFICATION</scope>
    <source>
        <strain evidence="2">TTRI</strain>
    </source>
</reference>
<evidence type="ECO:0000313" key="2">
    <source>
        <dbReference type="EnsemblMetazoa" id="GAUT003388-PA"/>
    </source>
</evidence>
<keyword evidence="3" id="KW-1185">Reference proteome</keyword>
<evidence type="ECO:0000313" key="3">
    <source>
        <dbReference type="Proteomes" id="UP000078200"/>
    </source>
</evidence>
<evidence type="ECO:0000256" key="1">
    <source>
        <dbReference type="SAM" id="Phobius"/>
    </source>
</evidence>
<dbReference type="AlphaFoldDB" id="A0A1A9UFP6"/>
<proteinExistence type="predicted"/>
<dbReference type="Proteomes" id="UP000078200">
    <property type="component" value="Unassembled WGS sequence"/>
</dbReference>
<protein>
    <submittedName>
        <fullName evidence="2">Uncharacterized protein</fullName>
    </submittedName>
</protein>
<keyword evidence="1" id="KW-1133">Transmembrane helix</keyword>
<organism evidence="2 3">
    <name type="scientific">Glossina austeni</name>
    <name type="common">Savannah tsetse fly</name>
    <dbReference type="NCBI Taxonomy" id="7395"/>
    <lineage>
        <taxon>Eukaryota</taxon>
        <taxon>Metazoa</taxon>
        <taxon>Ecdysozoa</taxon>
        <taxon>Arthropoda</taxon>
        <taxon>Hexapoda</taxon>
        <taxon>Insecta</taxon>
        <taxon>Pterygota</taxon>
        <taxon>Neoptera</taxon>
        <taxon>Endopterygota</taxon>
        <taxon>Diptera</taxon>
        <taxon>Brachycera</taxon>
        <taxon>Muscomorpha</taxon>
        <taxon>Hippoboscoidea</taxon>
        <taxon>Glossinidae</taxon>
        <taxon>Glossina</taxon>
    </lineage>
</organism>
<keyword evidence="1" id="KW-0812">Transmembrane</keyword>
<dbReference type="EnsemblMetazoa" id="GAUT003388-RA">
    <property type="protein sequence ID" value="GAUT003388-PA"/>
    <property type="gene ID" value="GAUT003388"/>
</dbReference>
<dbReference type="VEuPathDB" id="VectorBase:GAUT003388"/>
<keyword evidence="1" id="KW-0472">Membrane</keyword>